<dbReference type="Gene3D" id="3.40.50.720">
    <property type="entry name" value="NAD(P)-binding Rossmann-like Domain"/>
    <property type="match status" value="1"/>
</dbReference>
<dbReference type="EMBL" id="QEIV01000387">
    <property type="protein sequence ID" value="PWZ99045.1"/>
    <property type="molecule type" value="Genomic_DNA"/>
</dbReference>
<name>A0A317ZCU2_STAPS</name>
<proteinExistence type="predicted"/>
<dbReference type="InterPro" id="IPR036291">
    <property type="entry name" value="NAD(P)-bd_dom_sf"/>
</dbReference>
<feature type="non-terminal residue" evidence="2">
    <location>
        <position position="51"/>
    </location>
</feature>
<dbReference type="AlphaFoldDB" id="A0A317ZCU2"/>
<protein>
    <submittedName>
        <fullName evidence="2">3-oxoacyl-ACP reductase</fullName>
    </submittedName>
</protein>
<dbReference type="Pfam" id="PF01370">
    <property type="entry name" value="Epimerase"/>
    <property type="match status" value="1"/>
</dbReference>
<reference evidence="2 3" key="1">
    <citation type="journal article" date="2018" name="Vet. Microbiol.">
        <title>Clonal diversity and geographic distribution of methicillin-resistant Staphylococcus pseudintermedius from Australian animals: Discovery of novel sequence types.</title>
        <authorList>
            <person name="Worthing K.A."/>
            <person name="Abraham S."/>
            <person name="Coombs G.W."/>
            <person name="Pang S."/>
            <person name="Saputra S."/>
            <person name="Jordan D."/>
            <person name="Trott D.J."/>
            <person name="Norris J.M."/>
        </authorList>
    </citation>
    <scope>NUCLEOTIDE SEQUENCE [LARGE SCALE GENOMIC DNA]</scope>
    <source>
        <strain evidence="2 3">ST71 3</strain>
    </source>
</reference>
<evidence type="ECO:0000259" key="1">
    <source>
        <dbReference type="Pfam" id="PF01370"/>
    </source>
</evidence>
<gene>
    <name evidence="2" type="ORF">DD924_04800</name>
</gene>
<evidence type="ECO:0000313" key="3">
    <source>
        <dbReference type="Proteomes" id="UP000246351"/>
    </source>
</evidence>
<comment type="caution">
    <text evidence="2">The sequence shown here is derived from an EMBL/GenBank/DDBJ whole genome shotgun (WGS) entry which is preliminary data.</text>
</comment>
<dbReference type="Proteomes" id="UP000246351">
    <property type="component" value="Unassembled WGS sequence"/>
</dbReference>
<evidence type="ECO:0000313" key="2">
    <source>
        <dbReference type="EMBL" id="PWZ99045.1"/>
    </source>
</evidence>
<sequence length="51" mass="5527">MKAIVIGGSGTIGRAITHDLLSNGYEVIVTYHHTPLATLMDEFQGQPVQFV</sequence>
<dbReference type="SUPFAM" id="SSF51735">
    <property type="entry name" value="NAD(P)-binding Rossmann-fold domains"/>
    <property type="match status" value="1"/>
</dbReference>
<organism evidence="2 3">
    <name type="scientific">Staphylococcus pseudintermedius</name>
    <dbReference type="NCBI Taxonomy" id="283734"/>
    <lineage>
        <taxon>Bacteria</taxon>
        <taxon>Bacillati</taxon>
        <taxon>Bacillota</taxon>
        <taxon>Bacilli</taxon>
        <taxon>Bacillales</taxon>
        <taxon>Staphylococcaceae</taxon>
        <taxon>Staphylococcus</taxon>
        <taxon>Staphylococcus intermedius group</taxon>
    </lineage>
</organism>
<dbReference type="InterPro" id="IPR001509">
    <property type="entry name" value="Epimerase_deHydtase"/>
</dbReference>
<feature type="domain" description="NAD-dependent epimerase/dehydratase" evidence="1">
    <location>
        <begin position="4"/>
        <end position="34"/>
    </location>
</feature>
<accession>A0A317ZCU2</accession>